<dbReference type="Pfam" id="PF00625">
    <property type="entry name" value="Guanylate_kin"/>
    <property type="match status" value="1"/>
</dbReference>
<gene>
    <name evidence="5" type="ORF">S01H1_21738</name>
</gene>
<dbReference type="EMBL" id="BARS01012109">
    <property type="protein sequence ID" value="GAF97157.1"/>
    <property type="molecule type" value="Genomic_DNA"/>
</dbReference>
<dbReference type="InterPro" id="IPR027417">
    <property type="entry name" value="P-loop_NTPase"/>
</dbReference>
<organism evidence="5">
    <name type="scientific">marine sediment metagenome</name>
    <dbReference type="NCBI Taxonomy" id="412755"/>
    <lineage>
        <taxon>unclassified sequences</taxon>
        <taxon>metagenomes</taxon>
        <taxon>ecological metagenomes</taxon>
    </lineage>
</organism>
<dbReference type="AlphaFoldDB" id="X0U9Y1"/>
<accession>X0U9Y1</accession>
<name>X0U9Y1_9ZZZZ</name>
<dbReference type="GO" id="GO:0005829">
    <property type="term" value="C:cytosol"/>
    <property type="evidence" value="ECO:0007669"/>
    <property type="project" value="TreeGrafter"/>
</dbReference>
<reference evidence="5" key="1">
    <citation type="journal article" date="2014" name="Front. Microbiol.">
        <title>High frequency of phylogenetically diverse reductive dehalogenase-homologous genes in deep subseafloor sedimentary metagenomes.</title>
        <authorList>
            <person name="Kawai M."/>
            <person name="Futagami T."/>
            <person name="Toyoda A."/>
            <person name="Takaki Y."/>
            <person name="Nishi S."/>
            <person name="Hori S."/>
            <person name="Arai W."/>
            <person name="Tsubouchi T."/>
            <person name="Morono Y."/>
            <person name="Uchiyama I."/>
            <person name="Ito T."/>
            <person name="Fujiyama A."/>
            <person name="Inagaki F."/>
            <person name="Takami H."/>
        </authorList>
    </citation>
    <scope>NUCLEOTIDE SEQUENCE</scope>
    <source>
        <strain evidence="5">Expedition CK06-06</strain>
    </source>
</reference>
<evidence type="ECO:0000256" key="1">
    <source>
        <dbReference type="ARBA" id="ARBA00005790"/>
    </source>
</evidence>
<keyword evidence="2" id="KW-0808">Transferase</keyword>
<dbReference type="InterPro" id="IPR008144">
    <property type="entry name" value="Guanylate_kin-like_dom"/>
</dbReference>
<feature type="non-terminal residue" evidence="5">
    <location>
        <position position="140"/>
    </location>
</feature>
<dbReference type="SMART" id="SM00072">
    <property type="entry name" value="GuKc"/>
    <property type="match status" value="1"/>
</dbReference>
<keyword evidence="3" id="KW-0418">Kinase</keyword>
<feature type="domain" description="Guanylate kinase-like" evidence="4">
    <location>
        <begin position="1"/>
        <end position="135"/>
    </location>
</feature>
<dbReference type="Gene3D" id="3.40.50.300">
    <property type="entry name" value="P-loop containing nucleotide triphosphate hydrolases"/>
    <property type="match status" value="1"/>
</dbReference>
<comment type="caution">
    <text evidence="5">The sequence shown here is derived from an EMBL/GenBank/DDBJ whole genome shotgun (WGS) entry which is preliminary data.</text>
</comment>
<proteinExistence type="inferred from homology"/>
<comment type="similarity">
    <text evidence="1">Belongs to the guanylate kinase family.</text>
</comment>
<dbReference type="PANTHER" id="PTHR23117:SF13">
    <property type="entry name" value="GUANYLATE KINASE"/>
    <property type="match status" value="1"/>
</dbReference>
<evidence type="ECO:0000256" key="2">
    <source>
        <dbReference type="ARBA" id="ARBA00022679"/>
    </source>
</evidence>
<evidence type="ECO:0000256" key="3">
    <source>
        <dbReference type="ARBA" id="ARBA00022777"/>
    </source>
</evidence>
<evidence type="ECO:0000313" key="5">
    <source>
        <dbReference type="EMBL" id="GAF97157.1"/>
    </source>
</evidence>
<sequence>MDYHFVSKQEFAEMLERGELLEHAIVYGQHKGIPRKQVQEALESGKDVIMRIDVQGAATIRDLVPEALFIFLTASSEEELIRRLRKRRTETSEGLKRRIATAQEEMKRLDEFDYVVVNRNSHLDQTVETIAAIITAEKCK</sequence>
<dbReference type="PROSITE" id="PS50052">
    <property type="entry name" value="GUANYLATE_KINASE_2"/>
    <property type="match status" value="1"/>
</dbReference>
<dbReference type="PANTHER" id="PTHR23117">
    <property type="entry name" value="GUANYLATE KINASE-RELATED"/>
    <property type="match status" value="1"/>
</dbReference>
<dbReference type="SUPFAM" id="SSF52540">
    <property type="entry name" value="P-loop containing nucleoside triphosphate hydrolases"/>
    <property type="match status" value="1"/>
</dbReference>
<evidence type="ECO:0000259" key="4">
    <source>
        <dbReference type="PROSITE" id="PS50052"/>
    </source>
</evidence>
<protein>
    <recommendedName>
        <fullName evidence="4">Guanylate kinase-like domain-containing protein</fullName>
    </recommendedName>
</protein>
<dbReference type="GO" id="GO:0004385">
    <property type="term" value="F:GMP kinase activity"/>
    <property type="evidence" value="ECO:0007669"/>
    <property type="project" value="TreeGrafter"/>
</dbReference>
<dbReference type="InterPro" id="IPR008145">
    <property type="entry name" value="GK/Ca_channel_bsu"/>
</dbReference>